<evidence type="ECO:0000256" key="1">
    <source>
        <dbReference type="SAM" id="MobiDB-lite"/>
    </source>
</evidence>
<proteinExistence type="predicted"/>
<accession>A0A315ZTA6</accession>
<feature type="region of interest" description="Disordered" evidence="1">
    <location>
        <begin position="1"/>
        <end position="29"/>
    </location>
</feature>
<organism evidence="2 3">
    <name type="scientific">Quadrisphaera granulorum</name>
    <dbReference type="NCBI Taxonomy" id="317664"/>
    <lineage>
        <taxon>Bacteria</taxon>
        <taxon>Bacillati</taxon>
        <taxon>Actinomycetota</taxon>
        <taxon>Actinomycetes</taxon>
        <taxon>Kineosporiales</taxon>
        <taxon>Kineosporiaceae</taxon>
        <taxon>Quadrisphaera</taxon>
    </lineage>
</organism>
<dbReference type="Proteomes" id="UP000245469">
    <property type="component" value="Unassembled WGS sequence"/>
</dbReference>
<sequence>MSQPPELPDEDAPWADGPGHLTGEGLPLPEEIAALEDLPPDEEVPPSPS</sequence>
<keyword evidence="3" id="KW-1185">Reference proteome</keyword>
<dbReference type="AlphaFoldDB" id="A0A315ZTA6"/>
<gene>
    <name evidence="2" type="ORF">BXY45_13228</name>
</gene>
<dbReference type="EMBL" id="QGDQ01000032">
    <property type="protein sequence ID" value="PWJ48150.1"/>
    <property type="molecule type" value="Genomic_DNA"/>
</dbReference>
<protein>
    <submittedName>
        <fullName evidence="2">Uncharacterized protein</fullName>
    </submittedName>
</protein>
<evidence type="ECO:0000313" key="2">
    <source>
        <dbReference type="EMBL" id="PWJ48150.1"/>
    </source>
</evidence>
<evidence type="ECO:0000313" key="3">
    <source>
        <dbReference type="Proteomes" id="UP000245469"/>
    </source>
</evidence>
<reference evidence="2 3" key="1">
    <citation type="submission" date="2018-03" db="EMBL/GenBank/DDBJ databases">
        <title>Genomic Encyclopedia of Archaeal and Bacterial Type Strains, Phase II (KMG-II): from individual species to whole genera.</title>
        <authorList>
            <person name="Goeker M."/>
        </authorList>
    </citation>
    <scope>NUCLEOTIDE SEQUENCE [LARGE SCALE GENOMIC DNA]</scope>
    <source>
        <strain evidence="2 3">DSM 44889</strain>
    </source>
</reference>
<name>A0A315ZTA6_9ACTN</name>
<dbReference type="RefSeq" id="WP_170131618.1">
    <property type="nucleotide sequence ID" value="NZ_QGDQ01000032.1"/>
</dbReference>
<comment type="caution">
    <text evidence="2">The sequence shown here is derived from an EMBL/GenBank/DDBJ whole genome shotgun (WGS) entry which is preliminary data.</text>
</comment>